<dbReference type="Proteomes" id="UP000563524">
    <property type="component" value="Unassembled WGS sequence"/>
</dbReference>
<proteinExistence type="predicted"/>
<protein>
    <submittedName>
        <fullName evidence="1">Uncharacterized protein</fullName>
    </submittedName>
</protein>
<organism evidence="1 2">
    <name type="scientific">Parvularcula dongshanensis</name>
    <dbReference type="NCBI Taxonomy" id="1173995"/>
    <lineage>
        <taxon>Bacteria</taxon>
        <taxon>Pseudomonadati</taxon>
        <taxon>Pseudomonadota</taxon>
        <taxon>Alphaproteobacteria</taxon>
        <taxon>Parvularculales</taxon>
        <taxon>Parvularculaceae</taxon>
        <taxon>Parvularcula</taxon>
    </lineage>
</organism>
<dbReference type="EMBL" id="JACHOB010000007">
    <property type="protein sequence ID" value="MBB4660208.1"/>
    <property type="molecule type" value="Genomic_DNA"/>
</dbReference>
<keyword evidence="2" id="KW-1185">Reference proteome</keyword>
<evidence type="ECO:0000313" key="1">
    <source>
        <dbReference type="EMBL" id="MBB4660208.1"/>
    </source>
</evidence>
<sequence>MMFAAIVQVEEPTDAQMAMFVELSEKYNKPEEAYGVVELFANCAASYRVEAELFEPDKPASAEFRRNLANGAEMVSLFIGSLHYDAPAPMTTGMIETRITQYIANFEMAPDEAVADLQNNLSICVDASLFQKSVIDAMRQTLPASQN</sequence>
<reference evidence="1 2" key="1">
    <citation type="submission" date="2020-08" db="EMBL/GenBank/DDBJ databases">
        <title>Genomic Encyclopedia of Type Strains, Phase IV (KMG-IV): sequencing the most valuable type-strain genomes for metagenomic binning, comparative biology and taxonomic classification.</title>
        <authorList>
            <person name="Goeker M."/>
        </authorList>
    </citation>
    <scope>NUCLEOTIDE SEQUENCE [LARGE SCALE GENOMIC DNA]</scope>
    <source>
        <strain evidence="1 2">DSM 102850</strain>
    </source>
</reference>
<name>A0A840I7X5_9PROT</name>
<comment type="caution">
    <text evidence="1">The sequence shown here is derived from an EMBL/GenBank/DDBJ whole genome shotgun (WGS) entry which is preliminary data.</text>
</comment>
<dbReference type="RefSeq" id="WP_183819598.1">
    <property type="nucleotide sequence ID" value="NZ_JACHOB010000007.1"/>
</dbReference>
<evidence type="ECO:0000313" key="2">
    <source>
        <dbReference type="Proteomes" id="UP000563524"/>
    </source>
</evidence>
<dbReference type="AlphaFoldDB" id="A0A840I7X5"/>
<accession>A0A840I7X5</accession>
<gene>
    <name evidence="1" type="ORF">GGQ59_002758</name>
</gene>